<evidence type="ECO:0000313" key="3">
    <source>
        <dbReference type="EMBL" id="RUS35155.1"/>
    </source>
</evidence>
<dbReference type="Proteomes" id="UP000274822">
    <property type="component" value="Unassembled WGS sequence"/>
</dbReference>
<dbReference type="EMBL" id="RBNJ01000199">
    <property type="protein sequence ID" value="RUS35155.1"/>
    <property type="molecule type" value="Genomic_DNA"/>
</dbReference>
<organism evidence="3 4">
    <name type="scientific">Jimgerdemannia flammicorona</name>
    <dbReference type="NCBI Taxonomy" id="994334"/>
    <lineage>
        <taxon>Eukaryota</taxon>
        <taxon>Fungi</taxon>
        <taxon>Fungi incertae sedis</taxon>
        <taxon>Mucoromycota</taxon>
        <taxon>Mucoromycotina</taxon>
        <taxon>Endogonomycetes</taxon>
        <taxon>Endogonales</taxon>
        <taxon>Endogonaceae</taxon>
        <taxon>Jimgerdemannia</taxon>
    </lineage>
</organism>
<keyword evidence="4" id="KW-1185">Reference proteome</keyword>
<dbReference type="GO" id="GO:0000077">
    <property type="term" value="P:DNA damage checkpoint signaling"/>
    <property type="evidence" value="ECO:0007669"/>
    <property type="project" value="InterPro"/>
</dbReference>
<gene>
    <name evidence="3" type="ORF">BC938DRAFT_475138</name>
</gene>
<evidence type="ECO:0000256" key="1">
    <source>
        <dbReference type="SAM" id="Coils"/>
    </source>
</evidence>
<feature type="compositionally biased region" description="Polar residues" evidence="2">
    <location>
        <begin position="208"/>
        <end position="229"/>
    </location>
</feature>
<proteinExistence type="predicted"/>
<feature type="coiled-coil region" evidence="1">
    <location>
        <begin position="160"/>
        <end position="198"/>
    </location>
</feature>
<feature type="region of interest" description="Disordered" evidence="2">
    <location>
        <begin position="301"/>
        <end position="320"/>
    </location>
</feature>
<accession>A0A433QZJ2</accession>
<keyword evidence="1" id="KW-0175">Coiled coil</keyword>
<sequence length="845" mass="93278">MLPNRQSNTTPWTRPYTAKQIPVNQRSLDMEDDDEFGVLDLNDTIVRELDLICTQAIQHNQQQQPPPNGSPVEVVSHAPQRGNESAVGDPGGVAGVAARQYTSIDHPTHTSSIDDLARLQNDLATKDMQAKDGEIFVVRRNMMRADAEKDQLRCAMAASIAEAQRERDSARGELARQAEKFKTEMAFKKEELDSIIKQRNREARREQVNGTTGESSSSPILSPLKTSSKGKGPAFPTLNTFNESSSKPLFPLPIPAPAVPSSPPRKLVRSVAVMTDLEPSPPLEPTVAVATMSMQRSDAMDVDVNGEGGEGGVRRRKRRRTGRRLVPEADERMVLMQRLFADVVPDTAASRPHGNADNSDEQDRRSIHALISDRFLMAERDEPVPAHLQARYHRLMTGMLDCLTRALEIEMGPTLARLLGLAEGFLGVCLESRTFAILKPVIGVVRVLAASYPTFRTLAMDKGGRTDASQPIVDALISVLAVYASSSSSSLLTSDSENQSREIPATGVKWEGSNVERADAVAILETLRNLTWGCEVGQAARLEPFLSTFVTSRLLSTNQPCRIVLYTIELLASAVVDDALYKIAMSPLSSHPSTMEMQHPKRPGAMEMQRPSAMERAVRFLTERPGDATAAEVGRTPRFKFGRRVGWLFANTKPDPCSRLQVVEVRAATLRLVACACVQSGREATKVVECAAMESVSDVRPHGQVLPRILDGLSTELEALATRLDPPKKSLQFVRDAVQLLHHFFLRHPNLYDRLKGATAQRLFVAMTRLSFAREMRLKELEGMSGEFGWVRWTLGLNCRARLHERRGESLGELVSEISNLAHDLVEAVITLEEEDAVASLFKVE</sequence>
<comment type="caution">
    <text evidence="3">The sequence shown here is derived from an EMBL/GenBank/DDBJ whole genome shotgun (WGS) entry which is preliminary data.</text>
</comment>
<protein>
    <submittedName>
        <fullName evidence="3">Uncharacterized protein</fullName>
    </submittedName>
</protein>
<dbReference type="InterPro" id="IPR033349">
    <property type="entry name" value="ATRIP"/>
</dbReference>
<dbReference type="AlphaFoldDB" id="A0A433QZJ2"/>
<evidence type="ECO:0000256" key="2">
    <source>
        <dbReference type="SAM" id="MobiDB-lite"/>
    </source>
</evidence>
<evidence type="ECO:0000313" key="4">
    <source>
        <dbReference type="Proteomes" id="UP000274822"/>
    </source>
</evidence>
<feature type="region of interest" description="Disordered" evidence="2">
    <location>
        <begin position="198"/>
        <end position="236"/>
    </location>
</feature>
<reference evidence="3 4" key="1">
    <citation type="journal article" date="2018" name="New Phytol.">
        <title>Phylogenomics of Endogonaceae and evolution of mycorrhizas within Mucoromycota.</title>
        <authorList>
            <person name="Chang Y."/>
            <person name="Desiro A."/>
            <person name="Na H."/>
            <person name="Sandor L."/>
            <person name="Lipzen A."/>
            <person name="Clum A."/>
            <person name="Barry K."/>
            <person name="Grigoriev I.V."/>
            <person name="Martin F.M."/>
            <person name="Stajich J.E."/>
            <person name="Smith M.E."/>
            <person name="Bonito G."/>
            <person name="Spatafora J.W."/>
        </authorList>
    </citation>
    <scope>NUCLEOTIDE SEQUENCE [LARGE SCALE GENOMIC DNA]</scope>
    <source>
        <strain evidence="3 4">AD002</strain>
    </source>
</reference>
<feature type="compositionally biased region" description="Basic and acidic residues" evidence="2">
    <location>
        <begin position="198"/>
        <end position="207"/>
    </location>
</feature>
<dbReference type="PANTHER" id="PTHR28594">
    <property type="entry name" value="ATR-INTERACTING PROTEIN"/>
    <property type="match status" value="1"/>
</dbReference>
<name>A0A433QZJ2_9FUNG</name>
<dbReference type="PANTHER" id="PTHR28594:SF1">
    <property type="entry name" value="ATR-INTERACTING PROTEIN"/>
    <property type="match status" value="1"/>
</dbReference>